<evidence type="ECO:0000256" key="3">
    <source>
        <dbReference type="ARBA" id="ARBA00022723"/>
    </source>
</evidence>
<dbReference type="RefSeq" id="WP_318066115.1">
    <property type="nucleotide sequence ID" value="NZ_JAWONS010000290.1"/>
</dbReference>
<evidence type="ECO:0000256" key="1">
    <source>
        <dbReference type="ARBA" id="ARBA00001966"/>
    </source>
</evidence>
<dbReference type="CDD" id="cd01335">
    <property type="entry name" value="Radical_SAM"/>
    <property type="match status" value="1"/>
</dbReference>
<feature type="domain" description="Radical SAM core" evidence="6">
    <location>
        <begin position="276"/>
        <end position="496"/>
    </location>
</feature>
<evidence type="ECO:0000256" key="2">
    <source>
        <dbReference type="ARBA" id="ARBA00022691"/>
    </source>
</evidence>
<dbReference type="InterPro" id="IPR006638">
    <property type="entry name" value="Elp3/MiaA/NifB-like_rSAM"/>
</dbReference>
<evidence type="ECO:0000259" key="6">
    <source>
        <dbReference type="PROSITE" id="PS51918"/>
    </source>
</evidence>
<dbReference type="SUPFAM" id="SSF102114">
    <property type="entry name" value="Radical SAM enzymes"/>
    <property type="match status" value="1"/>
</dbReference>
<dbReference type="EMBL" id="JAWONS010000290">
    <property type="protein sequence ID" value="MDW2799926.1"/>
    <property type="molecule type" value="Genomic_DNA"/>
</dbReference>
<name>A0ABU4GQM2_9CLOT</name>
<dbReference type="Pfam" id="PF04055">
    <property type="entry name" value="Radical_SAM"/>
    <property type="match status" value="1"/>
</dbReference>
<dbReference type="InterPro" id="IPR007197">
    <property type="entry name" value="rSAM"/>
</dbReference>
<dbReference type="InterPro" id="IPR051198">
    <property type="entry name" value="BchE-like"/>
</dbReference>
<dbReference type="PROSITE" id="PS51918">
    <property type="entry name" value="RADICAL_SAM"/>
    <property type="match status" value="1"/>
</dbReference>
<keyword evidence="3" id="KW-0479">Metal-binding</keyword>
<dbReference type="SMART" id="SM00729">
    <property type="entry name" value="Elp3"/>
    <property type="match status" value="1"/>
</dbReference>
<keyword evidence="5" id="KW-0411">Iron-sulfur</keyword>
<comment type="cofactor">
    <cofactor evidence="1">
        <name>[4Fe-4S] cluster</name>
        <dbReference type="ChEBI" id="CHEBI:49883"/>
    </cofactor>
</comment>
<dbReference type="InterPro" id="IPR023404">
    <property type="entry name" value="rSAM_horseshoe"/>
</dbReference>
<sequence length="565" mass="65667">MIRSTFLFLSPSETSLQYPGEIASLPLNLGLGVICGYLEQKGITVGMNDLNVSLSQLFGNADRKRLEAVYEYERFKNYLNTGEDAELTQLIEELTVDIGFESYDSYGVSIGADFSFLQIQFGFLLAKYLKVKYKKLVFVGGNNISFLFIFQDVFRELWELVLQQFEFVIKGAGERVIYEIIKSLNNGAENDIMKKIPGLVFSLKGGEIKANDEMKPIVVRPNWSGFDMSYYKRFLKKDKEGKLLPENLVYFFKWPDTYTGSPGQAINRYNRNSGIDLEPTLILPYIFNYNCPYNCAFCTQSDYDRGSIVGGDPDQVLNDILILQKKYDTKYFYFLNNAFNYSIKFVNEFCHKVIENNVEIYWSDCGRFNNLTYERLELMKKAGCVKLTFGFESGSQKIIDLIDKKIDLNHAKRVLQWCHDLGIWSDIEVIIGLPQELDEDFEETCHFIRENKENINYFWVNEYFVVPNSLIGRYPKRYGIELLKGITNYKKLLYKNLEFLQSNKTNIMTSNSKLYGFNEIGRRSYNEIVKSDRQKIVELNKLQNREFSQVSKFYSAIMNRESSSD</sequence>
<dbReference type="InterPro" id="IPR058240">
    <property type="entry name" value="rSAM_sf"/>
</dbReference>
<reference evidence="7 8" key="1">
    <citation type="submission" date="2023-10" db="EMBL/GenBank/DDBJ databases">
        <title>A novel Glycoside Hydrolase 43-Like Enzyme from Clostrdium boliviensis is an Endo-xylanase, and a Candidate for Xylooligosaccharides Production from Different Xylan Substrates.</title>
        <authorList>
            <person name="Alvarez M.T."/>
            <person name="Rocabado-Villegas L.R."/>
            <person name="Salas-Veizaga D.M."/>
            <person name="Linares-Pasten J.A."/>
            <person name="Gudmundsdottir E.E."/>
            <person name="Hreggvidsson G.O."/>
            <person name="Adlercreutz P."/>
            <person name="Nordberg Karlsson E."/>
        </authorList>
    </citation>
    <scope>NUCLEOTIDE SEQUENCE [LARGE SCALE GENOMIC DNA]</scope>
    <source>
        <strain evidence="7 8">E-1</strain>
    </source>
</reference>
<evidence type="ECO:0000313" key="7">
    <source>
        <dbReference type="EMBL" id="MDW2799926.1"/>
    </source>
</evidence>
<comment type="caution">
    <text evidence="7">The sequence shown here is derived from an EMBL/GenBank/DDBJ whole genome shotgun (WGS) entry which is preliminary data.</text>
</comment>
<dbReference type="Gene3D" id="3.80.30.20">
    <property type="entry name" value="tm_1862 like domain"/>
    <property type="match status" value="1"/>
</dbReference>
<evidence type="ECO:0000256" key="5">
    <source>
        <dbReference type="ARBA" id="ARBA00023014"/>
    </source>
</evidence>
<dbReference type="SFLD" id="SFLDG01082">
    <property type="entry name" value="B12-binding_domain_containing"/>
    <property type="match status" value="1"/>
</dbReference>
<evidence type="ECO:0000256" key="4">
    <source>
        <dbReference type="ARBA" id="ARBA00023004"/>
    </source>
</evidence>
<dbReference type="PANTHER" id="PTHR43409:SF7">
    <property type="entry name" value="BLL1977 PROTEIN"/>
    <property type="match status" value="1"/>
</dbReference>
<dbReference type="Proteomes" id="UP001276854">
    <property type="component" value="Unassembled WGS sequence"/>
</dbReference>
<dbReference type="SFLD" id="SFLDS00029">
    <property type="entry name" value="Radical_SAM"/>
    <property type="match status" value="1"/>
</dbReference>
<evidence type="ECO:0000313" key="8">
    <source>
        <dbReference type="Proteomes" id="UP001276854"/>
    </source>
</evidence>
<dbReference type="PANTHER" id="PTHR43409">
    <property type="entry name" value="ANAEROBIC MAGNESIUM-PROTOPORPHYRIN IX MONOMETHYL ESTER CYCLASE-RELATED"/>
    <property type="match status" value="1"/>
</dbReference>
<keyword evidence="2" id="KW-0949">S-adenosyl-L-methionine</keyword>
<keyword evidence="4" id="KW-0408">Iron</keyword>
<protein>
    <submittedName>
        <fullName evidence="7">Radical SAM protein</fullName>
    </submittedName>
</protein>
<gene>
    <name evidence="7" type="ORF">RZO55_20345</name>
</gene>
<organism evidence="7 8">
    <name type="scientific">Clostridium boliviensis</name>
    <dbReference type="NCBI Taxonomy" id="318465"/>
    <lineage>
        <taxon>Bacteria</taxon>
        <taxon>Bacillati</taxon>
        <taxon>Bacillota</taxon>
        <taxon>Clostridia</taxon>
        <taxon>Eubacteriales</taxon>
        <taxon>Clostridiaceae</taxon>
        <taxon>Clostridium</taxon>
    </lineage>
</organism>
<accession>A0ABU4GQM2</accession>
<keyword evidence="8" id="KW-1185">Reference proteome</keyword>
<proteinExistence type="predicted"/>